<sequence length="127" mass="14533">MLNNREKCSIIRHQKRINPLSLPHSTPILKRKDGINIQHTHSTITELRKKKKKTMNTAVIIPKLLLSKAKADVKKRLHPRFESRAKKRNYPNMRPNHTEVPPITTTTTTTTICLSIPSQQQCMGAPP</sequence>
<dbReference type="RefSeq" id="XP_028877732.1">
    <property type="nucleotide sequence ID" value="XM_029030983.1"/>
</dbReference>
<evidence type="ECO:0000256" key="1">
    <source>
        <dbReference type="SAM" id="MobiDB-lite"/>
    </source>
</evidence>
<proteinExistence type="predicted"/>
<dbReference type="GeneID" id="39990763"/>
<organism evidence="2 3">
    <name type="scientific">Trypanosoma theileri</name>
    <dbReference type="NCBI Taxonomy" id="67003"/>
    <lineage>
        <taxon>Eukaryota</taxon>
        <taxon>Discoba</taxon>
        <taxon>Euglenozoa</taxon>
        <taxon>Kinetoplastea</taxon>
        <taxon>Metakinetoplastina</taxon>
        <taxon>Trypanosomatida</taxon>
        <taxon>Trypanosomatidae</taxon>
        <taxon>Trypanosoma</taxon>
    </lineage>
</organism>
<dbReference type="Proteomes" id="UP000192257">
    <property type="component" value="Unassembled WGS sequence"/>
</dbReference>
<gene>
    <name evidence="2" type="ORF">TM35_000611110</name>
</gene>
<evidence type="ECO:0000313" key="2">
    <source>
        <dbReference type="EMBL" id="ORC83666.1"/>
    </source>
</evidence>
<keyword evidence="3" id="KW-1185">Reference proteome</keyword>
<name>A0A1X0NG32_9TRYP</name>
<evidence type="ECO:0000313" key="3">
    <source>
        <dbReference type="Proteomes" id="UP000192257"/>
    </source>
</evidence>
<dbReference type="AlphaFoldDB" id="A0A1X0NG32"/>
<dbReference type="EMBL" id="NBCO01000061">
    <property type="protein sequence ID" value="ORC83666.1"/>
    <property type="molecule type" value="Genomic_DNA"/>
</dbReference>
<feature type="region of interest" description="Disordered" evidence="1">
    <location>
        <begin position="76"/>
        <end position="106"/>
    </location>
</feature>
<comment type="caution">
    <text evidence="2">The sequence shown here is derived from an EMBL/GenBank/DDBJ whole genome shotgun (WGS) entry which is preliminary data.</text>
</comment>
<reference evidence="2 3" key="1">
    <citation type="submission" date="2017-03" db="EMBL/GenBank/DDBJ databases">
        <title>An alternative strategy for trypanosome survival in the mammalian bloodstream revealed through genome and transcriptome analysis of the ubiquitous bovine parasite Trypanosoma (Megatrypanum) theileri.</title>
        <authorList>
            <person name="Kelly S."/>
            <person name="Ivens A."/>
            <person name="Mott A."/>
            <person name="O'Neill E."/>
            <person name="Emms D."/>
            <person name="Macleod O."/>
            <person name="Voorheis P."/>
            <person name="Matthews J."/>
            <person name="Matthews K."/>
            <person name="Carrington M."/>
        </authorList>
    </citation>
    <scope>NUCLEOTIDE SEQUENCE [LARGE SCALE GENOMIC DNA]</scope>
    <source>
        <strain evidence="2">Edinburgh</strain>
    </source>
</reference>
<accession>A0A1X0NG32</accession>
<dbReference type="VEuPathDB" id="TriTrypDB:TM35_000611110"/>
<protein>
    <submittedName>
        <fullName evidence="2">Uncharacterized protein</fullName>
    </submittedName>
</protein>